<sequence length="145" mass="16219">MRTKQLALWGNILGTIAAIITLLIALQDIILTEMIYEGAYISTPFVIGQLIGGAILIVAHVFTWIAYVKIGKPSEKGWKIFLLVMGIIWACGAAFGLLISFIRWGEWLVLLGNLLNLTQSILFILTFALKDKKLEIRNQQSEMIK</sequence>
<protein>
    <submittedName>
        <fullName evidence="2">Uncharacterized protein</fullName>
    </submittedName>
</protein>
<evidence type="ECO:0000313" key="3">
    <source>
        <dbReference type="Proteomes" id="UP000218689"/>
    </source>
</evidence>
<gene>
    <name evidence="2" type="ORF">RsY01_1019</name>
</gene>
<dbReference type="AlphaFoldDB" id="A0A224WZC0"/>
<feature type="transmembrane region" description="Helical" evidence="1">
    <location>
        <begin position="46"/>
        <end position="68"/>
    </location>
</feature>
<keyword evidence="1" id="KW-0472">Membrane</keyword>
<proteinExistence type="predicted"/>
<dbReference type="RefSeq" id="WP_094784467.1">
    <property type="nucleotide sequence ID" value="NZ_BEDT01000002.1"/>
</dbReference>
<evidence type="ECO:0000256" key="1">
    <source>
        <dbReference type="SAM" id="Phobius"/>
    </source>
</evidence>
<name>A0A224WZC0_9LACT</name>
<keyword evidence="1" id="KW-1133">Transmembrane helix</keyword>
<accession>A0A224WZC0</accession>
<dbReference type="OrthoDB" id="2990321at2"/>
<evidence type="ECO:0000313" key="2">
    <source>
        <dbReference type="EMBL" id="GAX47419.1"/>
    </source>
</evidence>
<feature type="transmembrane region" description="Helical" evidence="1">
    <location>
        <begin position="7"/>
        <end position="26"/>
    </location>
</feature>
<feature type="transmembrane region" description="Helical" evidence="1">
    <location>
        <begin position="80"/>
        <end position="102"/>
    </location>
</feature>
<dbReference type="Proteomes" id="UP000218689">
    <property type="component" value="Unassembled WGS sequence"/>
</dbReference>
<feature type="transmembrane region" description="Helical" evidence="1">
    <location>
        <begin position="108"/>
        <end position="129"/>
    </location>
</feature>
<dbReference type="EMBL" id="BEDT01000002">
    <property type="protein sequence ID" value="GAX47419.1"/>
    <property type="molecule type" value="Genomic_DNA"/>
</dbReference>
<comment type="caution">
    <text evidence="2">The sequence shown here is derived from an EMBL/GenBank/DDBJ whole genome shotgun (WGS) entry which is preliminary data.</text>
</comment>
<keyword evidence="1" id="KW-0812">Transmembrane</keyword>
<reference evidence="3" key="1">
    <citation type="submission" date="2017-08" db="EMBL/GenBank/DDBJ databases">
        <title>Draft genome sequence of Lactococcus sp. strain Rs-Y01, isolated from the gut of the lower termite Reticulitermes speratus.</title>
        <authorList>
            <person name="Ohkuma M."/>
            <person name="Yuki M."/>
        </authorList>
    </citation>
    <scope>NUCLEOTIDE SEQUENCE [LARGE SCALE GENOMIC DNA]</scope>
    <source>
        <strain evidence="3">Rs-Y01</strain>
    </source>
</reference>
<organism evidence="2 3">
    <name type="scientific">Pseudolactococcus reticulitermitis</name>
    <dbReference type="NCBI Taxonomy" id="2025039"/>
    <lineage>
        <taxon>Bacteria</taxon>
        <taxon>Bacillati</taxon>
        <taxon>Bacillota</taxon>
        <taxon>Bacilli</taxon>
        <taxon>Lactobacillales</taxon>
        <taxon>Streptococcaceae</taxon>
        <taxon>Pseudolactococcus</taxon>
    </lineage>
</organism>
<keyword evidence="3" id="KW-1185">Reference proteome</keyword>